<sequence>MAADRQVLSAAETRTVPNTCNPRFDETHSLCLDDVKLAVESIDVVGAKQPAYAVYFELSTAKLLCADLDLASVIRAIQSPGEKKRFELELTDARKSHGRGHLVVQFSFETKADMVLPPMYVLRDRTTDEVLQFFGAWELRVRLLELKDLMGKAVTRSSTSSFHVKLRLCQAKAKVSVRSSVVGNGLDLSGDELVLPLRDAFQGRALRGVEGKERLQVGDIEILLIGGKAQLAATQVHVCGVPFLDAPSPRTPPAPATPRHSSLGGTATPATSTPAPSSISITTPASTSLSRSTSESYAAGPSSTADPGFQGTTAQATALPSGQQDLQWGQDNWRRYERRMDLAGNMLDRAPLLRVDMRLVRTGSPGS</sequence>
<feature type="compositionally biased region" description="Polar residues" evidence="1">
    <location>
        <begin position="301"/>
        <end position="312"/>
    </location>
</feature>
<dbReference type="AlphaFoldDB" id="A0A835XWZ0"/>
<feature type="region of interest" description="Disordered" evidence="1">
    <location>
        <begin position="249"/>
        <end position="312"/>
    </location>
</feature>
<evidence type="ECO:0000313" key="3">
    <source>
        <dbReference type="Proteomes" id="UP000612055"/>
    </source>
</evidence>
<evidence type="ECO:0000313" key="2">
    <source>
        <dbReference type="EMBL" id="KAG2487279.1"/>
    </source>
</evidence>
<gene>
    <name evidence="2" type="ORF">HYH03_014120</name>
</gene>
<proteinExistence type="predicted"/>
<evidence type="ECO:0000256" key="1">
    <source>
        <dbReference type="SAM" id="MobiDB-lite"/>
    </source>
</evidence>
<name>A0A835XWZ0_9CHLO</name>
<organism evidence="2 3">
    <name type="scientific">Edaphochlamys debaryana</name>
    <dbReference type="NCBI Taxonomy" id="47281"/>
    <lineage>
        <taxon>Eukaryota</taxon>
        <taxon>Viridiplantae</taxon>
        <taxon>Chlorophyta</taxon>
        <taxon>core chlorophytes</taxon>
        <taxon>Chlorophyceae</taxon>
        <taxon>CS clade</taxon>
        <taxon>Chlamydomonadales</taxon>
        <taxon>Chlamydomonadales incertae sedis</taxon>
        <taxon>Edaphochlamys</taxon>
    </lineage>
</organism>
<protein>
    <submittedName>
        <fullName evidence="2">Uncharacterized protein</fullName>
    </submittedName>
</protein>
<accession>A0A835XWZ0</accession>
<dbReference type="Proteomes" id="UP000612055">
    <property type="component" value="Unassembled WGS sequence"/>
</dbReference>
<dbReference type="EMBL" id="JAEHOE010000099">
    <property type="protein sequence ID" value="KAG2487279.1"/>
    <property type="molecule type" value="Genomic_DNA"/>
</dbReference>
<comment type="caution">
    <text evidence="2">The sequence shown here is derived from an EMBL/GenBank/DDBJ whole genome shotgun (WGS) entry which is preliminary data.</text>
</comment>
<reference evidence="2" key="1">
    <citation type="journal article" date="2020" name="bioRxiv">
        <title>Comparative genomics of Chlamydomonas.</title>
        <authorList>
            <person name="Craig R.J."/>
            <person name="Hasan A.R."/>
            <person name="Ness R.W."/>
            <person name="Keightley P.D."/>
        </authorList>
    </citation>
    <scope>NUCLEOTIDE SEQUENCE</scope>
    <source>
        <strain evidence="2">CCAP 11/70</strain>
    </source>
</reference>
<keyword evidence="3" id="KW-1185">Reference proteome</keyword>
<feature type="compositionally biased region" description="Low complexity" evidence="1">
    <location>
        <begin position="257"/>
        <end position="296"/>
    </location>
</feature>